<protein>
    <recommendedName>
        <fullName evidence="2">Thc1 RRM domain-containing protein</fullName>
    </recommendedName>
</protein>
<evidence type="ECO:0000259" key="2">
    <source>
        <dbReference type="Pfam" id="PF22877"/>
    </source>
</evidence>
<dbReference type="Gene3D" id="3.30.70.330">
    <property type="match status" value="1"/>
</dbReference>
<proteinExistence type="predicted"/>
<reference evidence="3 4" key="1">
    <citation type="submission" date="2023-03" db="EMBL/GenBank/DDBJ databases">
        <title>Genome sequence of Lichtheimia ornata CBS 291.66.</title>
        <authorList>
            <person name="Mohabir J.T."/>
            <person name="Shea T.P."/>
            <person name="Kurbessoian T."/>
            <person name="Berby B."/>
            <person name="Fontaine J."/>
            <person name="Livny J."/>
            <person name="Gnirke A."/>
            <person name="Stajich J.E."/>
            <person name="Cuomo C.A."/>
        </authorList>
    </citation>
    <scope>NUCLEOTIDE SEQUENCE [LARGE SCALE GENOMIC DNA]</scope>
    <source>
        <strain evidence="3">CBS 291.66</strain>
    </source>
</reference>
<dbReference type="PANTHER" id="PTHR21678:SF0">
    <property type="entry name" value="C3H1-TYPE DOMAIN-CONTAINING PROTEIN"/>
    <property type="match status" value="1"/>
</dbReference>
<dbReference type="PANTHER" id="PTHR21678">
    <property type="entry name" value="GROWTH INHIBITION AND DIFFERENTIATION RELATED PROTEIN 88"/>
    <property type="match status" value="1"/>
</dbReference>
<dbReference type="InterPro" id="IPR012677">
    <property type="entry name" value="Nucleotide-bd_a/b_plait_sf"/>
</dbReference>
<dbReference type="Proteomes" id="UP001234581">
    <property type="component" value="Unassembled WGS sequence"/>
</dbReference>
<feature type="compositionally biased region" description="Low complexity" evidence="1">
    <location>
        <begin position="67"/>
        <end position="81"/>
    </location>
</feature>
<feature type="compositionally biased region" description="Low complexity" evidence="1">
    <location>
        <begin position="38"/>
        <end position="51"/>
    </location>
</feature>
<feature type="compositionally biased region" description="Polar residues" evidence="1">
    <location>
        <begin position="114"/>
        <end position="129"/>
    </location>
</feature>
<evidence type="ECO:0000256" key="1">
    <source>
        <dbReference type="SAM" id="MobiDB-lite"/>
    </source>
</evidence>
<dbReference type="RefSeq" id="XP_058344370.1">
    <property type="nucleotide sequence ID" value="XM_058484871.1"/>
</dbReference>
<dbReference type="InterPro" id="IPR039884">
    <property type="entry name" value="R3HC1/R3HCL"/>
</dbReference>
<evidence type="ECO:0000313" key="3">
    <source>
        <dbReference type="EMBL" id="KAJ8659457.1"/>
    </source>
</evidence>
<feature type="domain" description="Thc1 RRM" evidence="2">
    <location>
        <begin position="211"/>
        <end position="267"/>
    </location>
</feature>
<gene>
    <name evidence="3" type="ORF">O0I10_004822</name>
</gene>
<dbReference type="EMBL" id="JARTCD010000018">
    <property type="protein sequence ID" value="KAJ8659457.1"/>
    <property type="molecule type" value="Genomic_DNA"/>
</dbReference>
<feature type="region of interest" description="Disordered" evidence="1">
    <location>
        <begin position="141"/>
        <end position="193"/>
    </location>
</feature>
<feature type="compositionally biased region" description="Low complexity" evidence="1">
    <location>
        <begin position="101"/>
        <end position="113"/>
    </location>
</feature>
<dbReference type="GeneID" id="83212235"/>
<sequence>MSQNNPLPRRKPFQIYVPIHRRNNTQSESASPTRPIDSISTTTINANTTSSQDDGLVRRGRGRFRAPSSSPTSGHSSVQSPCISNDDEQQQQHSIVDDSKSSSSHSNQQSVSNHPMSNGSPTTPTKSTITDENLATAMEKSLSLESKEDWEQLDDELEEEDDNNEHPSTAGKSKVKKSISSSSSSSTTPLPPIEAGTTILDCSGFPASFKTYHIQDMFRIYEDMPGSFKIKWMDDTRALIIFGSAATAKRAYIDNINNPTAKVRPYTGAVEFTASTKGEPIPQRPVTTDMVARRLVHGALGMKRPTRTREQLQQEKDMLQSIREQREAKKQQAAREANEISNAFFG</sequence>
<keyword evidence="4" id="KW-1185">Reference proteome</keyword>
<accession>A0AAD7V5M5</accession>
<feature type="region of interest" description="Disordered" evidence="1">
    <location>
        <begin position="324"/>
        <end position="346"/>
    </location>
</feature>
<feature type="compositionally biased region" description="Acidic residues" evidence="1">
    <location>
        <begin position="151"/>
        <end position="163"/>
    </location>
</feature>
<comment type="caution">
    <text evidence="3">The sequence shown here is derived from an EMBL/GenBank/DDBJ whole genome shotgun (WGS) entry which is preliminary data.</text>
</comment>
<dbReference type="InterPro" id="IPR053800">
    <property type="entry name" value="Thc1_RRM"/>
</dbReference>
<name>A0AAD7V5M5_9FUNG</name>
<organism evidence="3 4">
    <name type="scientific">Lichtheimia ornata</name>
    <dbReference type="NCBI Taxonomy" id="688661"/>
    <lineage>
        <taxon>Eukaryota</taxon>
        <taxon>Fungi</taxon>
        <taxon>Fungi incertae sedis</taxon>
        <taxon>Mucoromycota</taxon>
        <taxon>Mucoromycotina</taxon>
        <taxon>Mucoromycetes</taxon>
        <taxon>Mucorales</taxon>
        <taxon>Lichtheimiaceae</taxon>
        <taxon>Lichtheimia</taxon>
    </lineage>
</organism>
<evidence type="ECO:0000313" key="4">
    <source>
        <dbReference type="Proteomes" id="UP001234581"/>
    </source>
</evidence>
<dbReference type="AlphaFoldDB" id="A0AAD7V5M5"/>
<feature type="region of interest" description="Disordered" evidence="1">
    <location>
        <begin position="1"/>
        <end position="129"/>
    </location>
</feature>
<dbReference type="Pfam" id="PF22877">
    <property type="entry name" value="RRM_Thc1"/>
    <property type="match status" value="1"/>
</dbReference>